<accession>A0A164NFR0</accession>
<name>A0A164NFR0_9CRUS</name>
<dbReference type="Proteomes" id="UP000076858">
    <property type="component" value="Unassembled WGS sequence"/>
</dbReference>
<feature type="signal peptide" evidence="1">
    <location>
        <begin position="1"/>
        <end position="21"/>
    </location>
</feature>
<feature type="chain" id="PRO_5007852030" evidence="1">
    <location>
        <begin position="22"/>
        <end position="154"/>
    </location>
</feature>
<keyword evidence="3" id="KW-1185">Reference proteome</keyword>
<keyword evidence="1" id="KW-0732">Signal</keyword>
<gene>
    <name evidence="2" type="ORF">APZ42_030889</name>
</gene>
<sequence length="154" mass="16773">MAYKTIKQWIAAIALIAVVTEKSTVSCASSGSCDGLRLDRHANDEFMTARKCISLFGTCCSTDPAIYQYNEDPRKMKSTDECYTCYNSNISVRCTGKLMKFQDGLKAESCTELGGKCCDTTSKGGSAFSARDFPTNHGLRACDYCYSGNPQVNG</sequence>
<reference evidence="2 3" key="1">
    <citation type="submission" date="2016-03" db="EMBL/GenBank/DDBJ databases">
        <title>EvidentialGene: Evidence-directed Construction of Genes on Genomes.</title>
        <authorList>
            <person name="Gilbert D.G."/>
            <person name="Choi J.-H."/>
            <person name="Mockaitis K."/>
            <person name="Colbourne J."/>
            <person name="Pfrender M."/>
        </authorList>
    </citation>
    <scope>NUCLEOTIDE SEQUENCE [LARGE SCALE GENOMIC DNA]</scope>
    <source>
        <strain evidence="2 3">Xinb3</strain>
        <tissue evidence="2">Complete organism</tissue>
    </source>
</reference>
<dbReference type="AlphaFoldDB" id="A0A164NFR0"/>
<proteinExistence type="predicted"/>
<dbReference type="EMBL" id="LRGB01002860">
    <property type="protein sequence ID" value="KZS05916.1"/>
    <property type="molecule type" value="Genomic_DNA"/>
</dbReference>
<comment type="caution">
    <text evidence="2">The sequence shown here is derived from an EMBL/GenBank/DDBJ whole genome shotgun (WGS) entry which is preliminary data.</text>
</comment>
<organism evidence="2 3">
    <name type="scientific">Daphnia magna</name>
    <dbReference type="NCBI Taxonomy" id="35525"/>
    <lineage>
        <taxon>Eukaryota</taxon>
        <taxon>Metazoa</taxon>
        <taxon>Ecdysozoa</taxon>
        <taxon>Arthropoda</taxon>
        <taxon>Crustacea</taxon>
        <taxon>Branchiopoda</taxon>
        <taxon>Diplostraca</taxon>
        <taxon>Cladocera</taxon>
        <taxon>Anomopoda</taxon>
        <taxon>Daphniidae</taxon>
        <taxon>Daphnia</taxon>
    </lineage>
</organism>
<dbReference type="OrthoDB" id="6337508at2759"/>
<dbReference type="PROSITE" id="PS51257">
    <property type="entry name" value="PROKAR_LIPOPROTEIN"/>
    <property type="match status" value="1"/>
</dbReference>
<protein>
    <submittedName>
        <fullName evidence="2">Uncharacterized protein</fullName>
    </submittedName>
</protein>
<evidence type="ECO:0000256" key="1">
    <source>
        <dbReference type="SAM" id="SignalP"/>
    </source>
</evidence>
<evidence type="ECO:0000313" key="2">
    <source>
        <dbReference type="EMBL" id="KZS05916.1"/>
    </source>
</evidence>
<evidence type="ECO:0000313" key="3">
    <source>
        <dbReference type="Proteomes" id="UP000076858"/>
    </source>
</evidence>